<accession>A0A229UX21</accession>
<feature type="transmembrane region" description="Helical" evidence="7">
    <location>
        <begin position="174"/>
        <end position="193"/>
    </location>
</feature>
<evidence type="ECO:0000313" key="10">
    <source>
        <dbReference type="Proteomes" id="UP000215509"/>
    </source>
</evidence>
<sequence length="322" mass="37112">MLDLNQLKLKRRREQLPLLLWLSKARYVILGREADKGLLFKLFIYLILLDTAYIYLKPVLHMVTTMVKNADDLLDPSVNWFPRTIYLGNLQEAWEWLKYPKALSLTLIMSLSVALLQTVSCAVTGYAFARLKVPFKNLMFFFLLLTFIVPMQVTILPNIIYARELGLLNTIYPIIVPAFFGLGLKGALFVIIYRQFFSTQPKELEEAARIDGANVFKIFYKVMMPLAKPAILVVFLFSFVWTWNDFYLPSMYLADIETAPLSMGISRIANALKQQAEQFGPSVNDEAIRMATTFLMIIPPMLLYTFTQRWFIEGVERTGLVE</sequence>
<keyword evidence="4 7" id="KW-0812">Transmembrane</keyword>
<dbReference type="PANTHER" id="PTHR43744">
    <property type="entry name" value="ABC TRANSPORTER PERMEASE PROTEIN MG189-RELATED-RELATED"/>
    <property type="match status" value="1"/>
</dbReference>
<keyword evidence="6 7" id="KW-0472">Membrane</keyword>
<evidence type="ECO:0000313" key="9">
    <source>
        <dbReference type="EMBL" id="OXM87968.1"/>
    </source>
</evidence>
<dbReference type="Gene3D" id="1.10.3720.10">
    <property type="entry name" value="MetI-like"/>
    <property type="match status" value="1"/>
</dbReference>
<dbReference type="GO" id="GO:0005886">
    <property type="term" value="C:plasma membrane"/>
    <property type="evidence" value="ECO:0007669"/>
    <property type="project" value="UniProtKB-SubCell"/>
</dbReference>
<evidence type="ECO:0000256" key="4">
    <source>
        <dbReference type="ARBA" id="ARBA00022692"/>
    </source>
</evidence>
<dbReference type="PROSITE" id="PS50928">
    <property type="entry name" value="ABC_TM1"/>
    <property type="match status" value="1"/>
</dbReference>
<evidence type="ECO:0000256" key="7">
    <source>
        <dbReference type="RuleBase" id="RU363032"/>
    </source>
</evidence>
<dbReference type="CDD" id="cd06261">
    <property type="entry name" value="TM_PBP2"/>
    <property type="match status" value="1"/>
</dbReference>
<dbReference type="InterPro" id="IPR000515">
    <property type="entry name" value="MetI-like"/>
</dbReference>
<feature type="transmembrane region" description="Helical" evidence="7">
    <location>
        <begin position="102"/>
        <end position="128"/>
    </location>
</feature>
<organism evidence="9 10">
    <name type="scientific">Paenibacillus rigui</name>
    <dbReference type="NCBI Taxonomy" id="554312"/>
    <lineage>
        <taxon>Bacteria</taxon>
        <taxon>Bacillati</taxon>
        <taxon>Bacillota</taxon>
        <taxon>Bacilli</taxon>
        <taxon>Bacillales</taxon>
        <taxon>Paenibacillaceae</taxon>
        <taxon>Paenibacillus</taxon>
    </lineage>
</organism>
<keyword evidence="5 7" id="KW-1133">Transmembrane helix</keyword>
<gene>
    <name evidence="9" type="ORF">CF651_02390</name>
</gene>
<comment type="caution">
    <text evidence="9">The sequence shown here is derived from an EMBL/GenBank/DDBJ whole genome shotgun (WGS) entry which is preliminary data.</text>
</comment>
<dbReference type="AlphaFoldDB" id="A0A229UX21"/>
<feature type="transmembrane region" description="Helical" evidence="7">
    <location>
        <begin position="140"/>
        <end position="162"/>
    </location>
</feature>
<evidence type="ECO:0000256" key="5">
    <source>
        <dbReference type="ARBA" id="ARBA00022989"/>
    </source>
</evidence>
<keyword evidence="3" id="KW-1003">Cell membrane</keyword>
<evidence type="ECO:0000256" key="1">
    <source>
        <dbReference type="ARBA" id="ARBA00004651"/>
    </source>
</evidence>
<evidence type="ECO:0000256" key="3">
    <source>
        <dbReference type="ARBA" id="ARBA00022475"/>
    </source>
</evidence>
<proteinExistence type="inferred from homology"/>
<dbReference type="EMBL" id="NMQW01000002">
    <property type="protein sequence ID" value="OXM87968.1"/>
    <property type="molecule type" value="Genomic_DNA"/>
</dbReference>
<evidence type="ECO:0000259" key="8">
    <source>
        <dbReference type="PROSITE" id="PS50928"/>
    </source>
</evidence>
<dbReference type="OrthoDB" id="9771544at2"/>
<name>A0A229UX21_9BACL</name>
<comment type="subcellular location">
    <subcellularLocation>
        <location evidence="1 7">Cell membrane</location>
        <topology evidence="1 7">Multi-pass membrane protein</topology>
    </subcellularLocation>
</comment>
<feature type="transmembrane region" description="Helical" evidence="7">
    <location>
        <begin position="226"/>
        <end position="243"/>
    </location>
</feature>
<dbReference type="SUPFAM" id="SSF161098">
    <property type="entry name" value="MetI-like"/>
    <property type="match status" value="1"/>
</dbReference>
<keyword evidence="10" id="KW-1185">Reference proteome</keyword>
<evidence type="ECO:0000256" key="2">
    <source>
        <dbReference type="ARBA" id="ARBA00022448"/>
    </source>
</evidence>
<evidence type="ECO:0000256" key="6">
    <source>
        <dbReference type="ARBA" id="ARBA00023136"/>
    </source>
</evidence>
<feature type="transmembrane region" description="Helical" evidence="7">
    <location>
        <begin position="287"/>
        <end position="307"/>
    </location>
</feature>
<dbReference type="InterPro" id="IPR035906">
    <property type="entry name" value="MetI-like_sf"/>
</dbReference>
<dbReference type="Pfam" id="PF00528">
    <property type="entry name" value="BPD_transp_1"/>
    <property type="match status" value="1"/>
</dbReference>
<dbReference type="GO" id="GO:0055085">
    <property type="term" value="P:transmembrane transport"/>
    <property type="evidence" value="ECO:0007669"/>
    <property type="project" value="InterPro"/>
</dbReference>
<protein>
    <submittedName>
        <fullName evidence="9">ABC transporter permease</fullName>
    </submittedName>
</protein>
<keyword evidence="2 7" id="KW-0813">Transport</keyword>
<dbReference type="Proteomes" id="UP000215509">
    <property type="component" value="Unassembled WGS sequence"/>
</dbReference>
<feature type="transmembrane region" description="Helical" evidence="7">
    <location>
        <begin position="38"/>
        <end position="56"/>
    </location>
</feature>
<reference evidence="9 10" key="1">
    <citation type="submission" date="2017-07" db="EMBL/GenBank/DDBJ databases">
        <title>Genome sequencing and assembly of Paenibacillus rigui.</title>
        <authorList>
            <person name="Mayilraj S."/>
        </authorList>
    </citation>
    <scope>NUCLEOTIDE SEQUENCE [LARGE SCALE GENOMIC DNA]</scope>
    <source>
        <strain evidence="9 10">JCM 16352</strain>
    </source>
</reference>
<dbReference type="RefSeq" id="WP_094013217.1">
    <property type="nucleotide sequence ID" value="NZ_NMQW01000002.1"/>
</dbReference>
<feature type="domain" description="ABC transmembrane type-1" evidence="8">
    <location>
        <begin position="103"/>
        <end position="307"/>
    </location>
</feature>
<comment type="similarity">
    <text evidence="7">Belongs to the binding-protein-dependent transport system permease family.</text>
</comment>
<dbReference type="PANTHER" id="PTHR43744:SF6">
    <property type="entry name" value="ABC TRANSPORTER PERMEASE PROTEIN YESQ-RELATED"/>
    <property type="match status" value="1"/>
</dbReference>